<keyword evidence="3" id="KW-1185">Reference proteome</keyword>
<dbReference type="InterPro" id="IPR017520">
    <property type="entry name" value="CHP03086"/>
</dbReference>
<dbReference type="Gene3D" id="1.20.120.450">
    <property type="entry name" value="dinb family like domain"/>
    <property type="match status" value="1"/>
</dbReference>
<dbReference type="InterPro" id="IPR017517">
    <property type="entry name" value="Maleyloyr_isom"/>
</dbReference>
<dbReference type="InterPro" id="IPR034660">
    <property type="entry name" value="DinB/YfiT-like"/>
</dbReference>
<evidence type="ECO:0000313" key="2">
    <source>
        <dbReference type="EMBL" id="MFC5061750.1"/>
    </source>
</evidence>
<dbReference type="NCBIfam" id="TIGR03086">
    <property type="entry name" value="TIGR03086 family metal-binding protein"/>
    <property type="match status" value="1"/>
</dbReference>
<gene>
    <name evidence="2" type="ORF">ACFPBZ_06010</name>
</gene>
<name>A0ABV9YJS3_9PSEU</name>
<reference evidence="3" key="1">
    <citation type="journal article" date="2019" name="Int. J. Syst. Evol. Microbiol.">
        <title>The Global Catalogue of Microorganisms (GCM) 10K type strain sequencing project: providing services to taxonomists for standard genome sequencing and annotation.</title>
        <authorList>
            <consortium name="The Broad Institute Genomics Platform"/>
            <consortium name="The Broad Institute Genome Sequencing Center for Infectious Disease"/>
            <person name="Wu L."/>
            <person name="Ma J."/>
        </authorList>
    </citation>
    <scope>NUCLEOTIDE SEQUENCE [LARGE SCALE GENOMIC DNA]</scope>
    <source>
        <strain evidence="3">CGMCC 4.7093</strain>
    </source>
</reference>
<dbReference type="Pfam" id="PF11716">
    <property type="entry name" value="MDMPI_N"/>
    <property type="match status" value="1"/>
</dbReference>
<dbReference type="RefSeq" id="WP_378035105.1">
    <property type="nucleotide sequence ID" value="NZ_JBHSIV010000005.1"/>
</dbReference>
<evidence type="ECO:0000259" key="1">
    <source>
        <dbReference type="Pfam" id="PF11716"/>
    </source>
</evidence>
<dbReference type="EMBL" id="JBHSIV010000005">
    <property type="protein sequence ID" value="MFC5061750.1"/>
    <property type="molecule type" value="Genomic_DNA"/>
</dbReference>
<proteinExistence type="predicted"/>
<feature type="domain" description="Mycothiol-dependent maleylpyruvate isomerase metal-binding" evidence="1">
    <location>
        <begin position="11"/>
        <end position="129"/>
    </location>
</feature>
<dbReference type="NCBIfam" id="TIGR03083">
    <property type="entry name" value="maleylpyruvate isomerase family mycothiol-dependent enzyme"/>
    <property type="match status" value="1"/>
</dbReference>
<sequence length="203" mass="21819">MTDLSPADEYREIAGRFTGLVEGVPDDAAWRLPSPVPAWTARDVVGHLVGWFPAFLEGGTGISLPRGPAVEDDPVAAWRTMSDGVQALLDDPASVRRVLTNPYLGEVALPDAVSRFFTADVFMHTWDLARATGQDDTLDPQRCAVMLEGMLPLDEMLRASGQYGPRVPVSDDADVQTRLVAFIGRDPAFQAERAAPGGANLGT</sequence>
<accession>A0ABV9YJS3</accession>
<dbReference type="Proteomes" id="UP001595947">
    <property type="component" value="Unassembled WGS sequence"/>
</dbReference>
<evidence type="ECO:0000313" key="3">
    <source>
        <dbReference type="Proteomes" id="UP001595947"/>
    </source>
</evidence>
<comment type="caution">
    <text evidence="2">The sequence shown here is derived from an EMBL/GenBank/DDBJ whole genome shotgun (WGS) entry which is preliminary data.</text>
</comment>
<dbReference type="InterPro" id="IPR024344">
    <property type="entry name" value="MDMPI_metal-binding"/>
</dbReference>
<protein>
    <submittedName>
        <fullName evidence="2">TIGR03086 family metal-binding protein</fullName>
    </submittedName>
</protein>
<organism evidence="2 3">
    <name type="scientific">Actinomycetospora atypica</name>
    <dbReference type="NCBI Taxonomy" id="1290095"/>
    <lineage>
        <taxon>Bacteria</taxon>
        <taxon>Bacillati</taxon>
        <taxon>Actinomycetota</taxon>
        <taxon>Actinomycetes</taxon>
        <taxon>Pseudonocardiales</taxon>
        <taxon>Pseudonocardiaceae</taxon>
        <taxon>Actinomycetospora</taxon>
    </lineage>
</organism>
<dbReference type="SUPFAM" id="SSF109854">
    <property type="entry name" value="DinB/YfiT-like putative metalloenzymes"/>
    <property type="match status" value="1"/>
</dbReference>